<dbReference type="EMBL" id="JANIIK010000266">
    <property type="protein sequence ID" value="KAJ3583550.1"/>
    <property type="molecule type" value="Genomic_DNA"/>
</dbReference>
<organism evidence="2 3">
    <name type="scientific">Muraenolepis orangiensis</name>
    <name type="common">Patagonian moray cod</name>
    <dbReference type="NCBI Taxonomy" id="630683"/>
    <lineage>
        <taxon>Eukaryota</taxon>
        <taxon>Metazoa</taxon>
        <taxon>Chordata</taxon>
        <taxon>Craniata</taxon>
        <taxon>Vertebrata</taxon>
        <taxon>Euteleostomi</taxon>
        <taxon>Actinopterygii</taxon>
        <taxon>Neopterygii</taxon>
        <taxon>Teleostei</taxon>
        <taxon>Neoteleostei</taxon>
        <taxon>Acanthomorphata</taxon>
        <taxon>Zeiogadaria</taxon>
        <taxon>Gadariae</taxon>
        <taxon>Gadiformes</taxon>
        <taxon>Muraenolepidoidei</taxon>
        <taxon>Muraenolepididae</taxon>
        <taxon>Muraenolepis</taxon>
    </lineage>
</organism>
<name>A0A9Q0DAP2_9TELE</name>
<dbReference type="AlphaFoldDB" id="A0A9Q0DAP2"/>
<feature type="non-terminal residue" evidence="2">
    <location>
        <position position="67"/>
    </location>
</feature>
<comment type="caution">
    <text evidence="2">The sequence shown here is derived from an EMBL/GenBank/DDBJ whole genome shotgun (WGS) entry which is preliminary data.</text>
</comment>
<accession>A0A9Q0DAP2</accession>
<evidence type="ECO:0000313" key="1">
    <source>
        <dbReference type="EMBL" id="KAJ3581547.1"/>
    </source>
</evidence>
<gene>
    <name evidence="1" type="ORF">NHX12_016528</name>
    <name evidence="2" type="ORF">NHX12_016945</name>
</gene>
<protein>
    <submittedName>
        <fullName evidence="2">Uncharacterized protein</fullName>
    </submittedName>
</protein>
<dbReference type="EMBL" id="JANIIK010002436">
    <property type="protein sequence ID" value="KAJ3581547.1"/>
    <property type="molecule type" value="Genomic_DNA"/>
</dbReference>
<evidence type="ECO:0000313" key="2">
    <source>
        <dbReference type="EMBL" id="KAJ3583550.1"/>
    </source>
</evidence>
<evidence type="ECO:0000313" key="3">
    <source>
        <dbReference type="Proteomes" id="UP001148018"/>
    </source>
</evidence>
<sequence>MSPLLTTRCGLLQQQLDLQRERLQAVGYPETQDSTEGFRFIFSENWEEVVEAEQRAPSDWESATDMA</sequence>
<reference evidence="2" key="1">
    <citation type="submission" date="2022-07" db="EMBL/GenBank/DDBJ databases">
        <title>Chromosome-level genome of Muraenolepis orangiensis.</title>
        <authorList>
            <person name="Kim J."/>
        </authorList>
    </citation>
    <scope>NUCLEOTIDE SEQUENCE</scope>
    <source>
        <strain evidence="2">KU_S4_2022</strain>
        <tissue evidence="2">Muscle</tissue>
    </source>
</reference>
<dbReference type="Proteomes" id="UP001148018">
    <property type="component" value="Unassembled WGS sequence"/>
</dbReference>
<proteinExistence type="predicted"/>
<keyword evidence="3" id="KW-1185">Reference proteome</keyword>